<evidence type="ECO:0000256" key="1">
    <source>
        <dbReference type="ARBA" id="ARBA00022801"/>
    </source>
</evidence>
<dbReference type="RefSeq" id="WP_149089394.1">
    <property type="nucleotide sequence ID" value="NZ_VKKY01000001.1"/>
</dbReference>
<evidence type="ECO:0000259" key="2">
    <source>
        <dbReference type="Pfam" id="PF07859"/>
    </source>
</evidence>
<evidence type="ECO:0000313" key="3">
    <source>
        <dbReference type="EMBL" id="KAA3439754.1"/>
    </source>
</evidence>
<dbReference type="PANTHER" id="PTHR48081">
    <property type="entry name" value="AB HYDROLASE SUPERFAMILY PROTEIN C4A8.06C"/>
    <property type="match status" value="1"/>
</dbReference>
<dbReference type="Proteomes" id="UP000324133">
    <property type="component" value="Unassembled WGS sequence"/>
</dbReference>
<protein>
    <submittedName>
        <fullName evidence="3">Alpha/beta hydrolase</fullName>
    </submittedName>
</protein>
<keyword evidence="1 3" id="KW-0378">Hydrolase</keyword>
<comment type="caution">
    <text evidence="3">The sequence shown here is derived from an EMBL/GenBank/DDBJ whole genome shotgun (WGS) entry which is preliminary data.</text>
</comment>
<dbReference type="OrthoDB" id="9815425at2"/>
<keyword evidence="4" id="KW-1185">Reference proteome</keyword>
<dbReference type="GO" id="GO:0016787">
    <property type="term" value="F:hydrolase activity"/>
    <property type="evidence" value="ECO:0007669"/>
    <property type="project" value="UniProtKB-KW"/>
</dbReference>
<dbReference type="InterPro" id="IPR050300">
    <property type="entry name" value="GDXG_lipolytic_enzyme"/>
</dbReference>
<reference evidence="3 4" key="1">
    <citation type="submission" date="2019-07" db="EMBL/GenBank/DDBJ databases">
        <title>Rufibacter sp. nov., isolated from lake sediment.</title>
        <authorList>
            <person name="Qu J.-H."/>
        </authorList>
    </citation>
    <scope>NUCLEOTIDE SEQUENCE [LARGE SCALE GENOMIC DNA]</scope>
    <source>
        <strain evidence="3 4">NBS58-1</strain>
    </source>
</reference>
<sequence length="338" mass="38081">MKTLKITFILILTAVLISVGYVYALTFQSEGRLDWGQALFLELIGDNDEQVKSLKKMTVQERSHFIDALPFDITGLSIDTLRITQDSLTVYVFKPQHLPKNSPVVVYFHGGAFILPWTNQSVTYATRLAHTFNAIVVGVDYRVAPEHPFPTPNNDCYASLLWTIQNIEKWEGNPNQIIVAGESAGATFATTVAIKARDENLANIKYQLLDCPVTYIPFKTDAYQKFKRGYFLEETEMLYSVESYLPNEADHTNPLAMPYYEANLSNLPPAFVITSEFDPLKDTGRDYAKKLTAANVPTIYKEVKGMMHCIPGPLNEKDRVALYKQAAKEFSGAKQIEI</sequence>
<organism evidence="3 4">
    <name type="scientific">Rufibacter hautae</name>
    <dbReference type="NCBI Taxonomy" id="2595005"/>
    <lineage>
        <taxon>Bacteria</taxon>
        <taxon>Pseudomonadati</taxon>
        <taxon>Bacteroidota</taxon>
        <taxon>Cytophagia</taxon>
        <taxon>Cytophagales</taxon>
        <taxon>Hymenobacteraceae</taxon>
        <taxon>Rufibacter</taxon>
    </lineage>
</organism>
<accession>A0A5B6TGG3</accession>
<proteinExistence type="predicted"/>
<dbReference type="Pfam" id="PF07859">
    <property type="entry name" value="Abhydrolase_3"/>
    <property type="match status" value="1"/>
</dbReference>
<dbReference type="InterPro" id="IPR013094">
    <property type="entry name" value="AB_hydrolase_3"/>
</dbReference>
<dbReference type="InterPro" id="IPR029058">
    <property type="entry name" value="AB_hydrolase_fold"/>
</dbReference>
<name>A0A5B6TGG3_9BACT</name>
<dbReference type="SUPFAM" id="SSF53474">
    <property type="entry name" value="alpha/beta-Hydrolases"/>
    <property type="match status" value="1"/>
</dbReference>
<dbReference type="AlphaFoldDB" id="A0A5B6TGG3"/>
<dbReference type="Gene3D" id="3.40.50.1820">
    <property type="entry name" value="alpha/beta hydrolase"/>
    <property type="match status" value="1"/>
</dbReference>
<gene>
    <name evidence="3" type="ORF">FOA19_03495</name>
</gene>
<feature type="domain" description="Alpha/beta hydrolase fold-3" evidence="2">
    <location>
        <begin position="105"/>
        <end position="310"/>
    </location>
</feature>
<dbReference type="PANTHER" id="PTHR48081:SF8">
    <property type="entry name" value="ALPHA_BETA HYDROLASE FOLD-3 DOMAIN-CONTAINING PROTEIN-RELATED"/>
    <property type="match status" value="1"/>
</dbReference>
<dbReference type="EMBL" id="VKKY01000001">
    <property type="protein sequence ID" value="KAA3439754.1"/>
    <property type="molecule type" value="Genomic_DNA"/>
</dbReference>
<evidence type="ECO:0000313" key="4">
    <source>
        <dbReference type="Proteomes" id="UP000324133"/>
    </source>
</evidence>